<protein>
    <recommendedName>
        <fullName evidence="4">CUB-like domain-containing protein</fullName>
    </recommendedName>
</protein>
<dbReference type="FunCoup" id="E3N5W2">
    <property type="interactions" value="1725"/>
</dbReference>
<keyword evidence="3" id="KW-1185">Reference proteome</keyword>
<dbReference type="AlphaFoldDB" id="E3N5W2"/>
<evidence type="ECO:0000313" key="3">
    <source>
        <dbReference type="Proteomes" id="UP000008281"/>
    </source>
</evidence>
<dbReference type="GO" id="GO:0045087">
    <property type="term" value="P:innate immune response"/>
    <property type="evidence" value="ECO:0007669"/>
    <property type="project" value="TreeGrafter"/>
</dbReference>
<dbReference type="PANTHER" id="PTHR21733:SF7">
    <property type="entry name" value="CUB_2 DOMAIN-CONTAINING PROTEIN-RELATED"/>
    <property type="match status" value="1"/>
</dbReference>
<dbReference type="InParanoid" id="E3N5W2"/>
<dbReference type="Pfam" id="PF03409">
    <property type="entry name" value="Glycoprotein"/>
    <property type="match status" value="1"/>
</dbReference>
<dbReference type="InterPro" id="IPR005071">
    <property type="entry name" value="Glycoprotein"/>
</dbReference>
<dbReference type="HOGENOM" id="CLU_040349_1_0_1"/>
<dbReference type="GO" id="GO:0045121">
    <property type="term" value="C:membrane raft"/>
    <property type="evidence" value="ECO:0007669"/>
    <property type="project" value="TreeGrafter"/>
</dbReference>
<keyword evidence="1" id="KW-0732">Signal</keyword>
<evidence type="ECO:0000256" key="1">
    <source>
        <dbReference type="SAM" id="SignalP"/>
    </source>
</evidence>
<dbReference type="EMBL" id="DS268534">
    <property type="protein sequence ID" value="EFO87318.1"/>
    <property type="molecule type" value="Genomic_DNA"/>
</dbReference>
<gene>
    <name evidence="2" type="ORF">CRE_31434</name>
</gene>
<feature type="chain" id="PRO_5003176025" description="CUB-like domain-containing protein" evidence="1">
    <location>
        <begin position="17"/>
        <end position="406"/>
    </location>
</feature>
<evidence type="ECO:0008006" key="4">
    <source>
        <dbReference type="Google" id="ProtNLM"/>
    </source>
</evidence>
<organism evidence="3">
    <name type="scientific">Caenorhabditis remanei</name>
    <name type="common">Caenorhabditis vulgaris</name>
    <dbReference type="NCBI Taxonomy" id="31234"/>
    <lineage>
        <taxon>Eukaryota</taxon>
        <taxon>Metazoa</taxon>
        <taxon>Ecdysozoa</taxon>
        <taxon>Nematoda</taxon>
        <taxon>Chromadorea</taxon>
        <taxon>Rhabditida</taxon>
        <taxon>Rhabditina</taxon>
        <taxon>Rhabditomorpha</taxon>
        <taxon>Rhabditoidea</taxon>
        <taxon>Rhabditidae</taxon>
        <taxon>Peloderinae</taxon>
        <taxon>Caenorhabditis</taxon>
    </lineage>
</organism>
<dbReference type="PANTHER" id="PTHR21733">
    <property type="entry name" value="CUB_2 DOMAIN-CONTAINING PROTEIN-RELATED-RELATED"/>
    <property type="match status" value="1"/>
</dbReference>
<dbReference type="STRING" id="31234.E3N5W2"/>
<dbReference type="eggNOG" id="ENOG502SG5B">
    <property type="taxonomic scope" value="Eukaryota"/>
</dbReference>
<dbReference type="OrthoDB" id="5869791at2759"/>
<sequence>MPSLLLFFSLILGVATTPQVLYLKKYSSTTVVQGVEGGANLYLASNDDWMYLKNIKITTGAMTYTLDKLLLPNDDSSPASIPIAGDLSVSTTNNETVTAKLSGFFYVTTALQAKDPTFHVFVVQPTQSVSVTGMKSTVVILNTLLRTFTDGDQPTMTSYVTKINQSPNTAIYFQWDIPSADWKTVTNNTFFRNPIVLTNQTATVQKFFDNVEPLQIGLDYWYFTVMGPVNMYIENKYVSNHDYKTTATSTTGVIINNFLYLEHVVNFLPDETRDGASGYILKISNILIQTSAFMDNDSDLDITLQYATSSSQKVYIGSSNIGVLSWDNKQAYKLTVNTNSTIPGTFYCQYFSFAGDVLPPPQTSTMTPSTVSTATSTTTVATTTKGCSVVFAVEFFALVLMASLFS</sequence>
<name>E3N5W2_CAERE</name>
<dbReference type="OMA" id="QYFSFAG"/>
<evidence type="ECO:0000313" key="2">
    <source>
        <dbReference type="EMBL" id="EFO87318.1"/>
    </source>
</evidence>
<feature type="signal peptide" evidence="1">
    <location>
        <begin position="1"/>
        <end position="16"/>
    </location>
</feature>
<dbReference type="Proteomes" id="UP000008281">
    <property type="component" value="Unassembled WGS sequence"/>
</dbReference>
<proteinExistence type="predicted"/>
<reference evidence="2" key="1">
    <citation type="submission" date="2007-07" db="EMBL/GenBank/DDBJ databases">
        <title>PCAP assembly of the Caenorhabditis remanei genome.</title>
        <authorList>
            <consortium name="The Caenorhabditis remanei Sequencing Consortium"/>
            <person name="Wilson R.K."/>
        </authorList>
    </citation>
    <scope>NUCLEOTIDE SEQUENCE [LARGE SCALE GENOMIC DNA]</scope>
    <source>
        <strain evidence="2">PB4641</strain>
    </source>
</reference>
<accession>E3N5W2</accession>